<gene>
    <name evidence="1" type="ORF">PS417_25155</name>
</gene>
<organism evidence="1 2">
    <name type="scientific">Pseudomonas simiae</name>
    <dbReference type="NCBI Taxonomy" id="321846"/>
    <lineage>
        <taxon>Bacteria</taxon>
        <taxon>Pseudomonadati</taxon>
        <taxon>Pseudomonadota</taxon>
        <taxon>Gammaproteobacteria</taxon>
        <taxon>Pseudomonadales</taxon>
        <taxon>Pseudomonadaceae</taxon>
        <taxon>Pseudomonas</taxon>
    </lineage>
</organism>
<name>A0A1N7U4E1_9PSED</name>
<sequence>MFLYFPACVPLFRQQREVLRKKLQKLDMEHRNYHLRDNIIVIFRKTTVMVVTALKTLRVKRHTKKQVVKTGSVKGYLIFGVLTPRI</sequence>
<dbReference type="Proteomes" id="UP000027308">
    <property type="component" value="Chromosome"/>
</dbReference>
<accession>A0A1N7U4E1</accession>
<proteinExistence type="predicted"/>
<dbReference type="EMBL" id="CP007637">
    <property type="protein sequence ID" value="AIB38805.1"/>
    <property type="molecule type" value="Genomic_DNA"/>
</dbReference>
<evidence type="ECO:0000313" key="1">
    <source>
        <dbReference type="EMBL" id="AIB38805.1"/>
    </source>
</evidence>
<evidence type="ECO:0000313" key="2">
    <source>
        <dbReference type="Proteomes" id="UP000027308"/>
    </source>
</evidence>
<reference evidence="1 2" key="1">
    <citation type="submission" date="2014-05" db="EMBL/GenBank/DDBJ databases">
        <title>Pseudomonas simiae WCS417.</title>
        <authorList>
            <person name="Berendsen R.L."/>
        </authorList>
    </citation>
    <scope>NUCLEOTIDE SEQUENCE [LARGE SCALE GENOMIC DNA]</scope>
    <source>
        <strain evidence="1 2">WCS417</strain>
    </source>
</reference>
<dbReference type="AlphaFoldDB" id="A0A1N7U4E1"/>
<protein>
    <submittedName>
        <fullName evidence="1">Uncharacterized protein</fullName>
    </submittedName>
</protein>